<feature type="region of interest" description="Disordered" evidence="10">
    <location>
        <begin position="442"/>
        <end position="474"/>
    </location>
</feature>
<evidence type="ECO:0000256" key="2">
    <source>
        <dbReference type="ARBA" id="ARBA00008834"/>
    </source>
</evidence>
<dbReference type="PANTHER" id="PTHR31375">
    <property type="match status" value="1"/>
</dbReference>
<dbReference type="GO" id="GO:0004650">
    <property type="term" value="F:polygalacturonase activity"/>
    <property type="evidence" value="ECO:0007669"/>
    <property type="project" value="InterPro"/>
</dbReference>
<keyword evidence="6 9" id="KW-0326">Glycosidase</keyword>
<dbReference type="InterPro" id="IPR011050">
    <property type="entry name" value="Pectin_lyase_fold/virulence"/>
</dbReference>
<proteinExistence type="inferred from homology"/>
<protein>
    <submittedName>
        <fullName evidence="12">Uncharacterized protein</fullName>
    </submittedName>
</protein>
<evidence type="ECO:0000256" key="4">
    <source>
        <dbReference type="ARBA" id="ARBA00022525"/>
    </source>
</evidence>
<accession>A0A540KEI5</accession>
<feature type="compositionally biased region" description="Basic residues" evidence="10">
    <location>
        <begin position="442"/>
        <end position="452"/>
    </location>
</feature>
<evidence type="ECO:0000256" key="1">
    <source>
        <dbReference type="ARBA" id="ARBA00004191"/>
    </source>
</evidence>
<evidence type="ECO:0000256" key="9">
    <source>
        <dbReference type="RuleBase" id="RU361169"/>
    </source>
</evidence>
<evidence type="ECO:0000256" key="8">
    <source>
        <dbReference type="PROSITE-ProRule" id="PRU10052"/>
    </source>
</evidence>
<reference evidence="12 13" key="1">
    <citation type="journal article" date="2019" name="G3 (Bethesda)">
        <title>Sequencing of a Wild Apple (Malus baccata) Genome Unravels the Differences Between Cultivated and Wild Apple Species Regarding Disease Resistance and Cold Tolerance.</title>
        <authorList>
            <person name="Chen X."/>
        </authorList>
    </citation>
    <scope>NUCLEOTIDE SEQUENCE [LARGE SCALE GENOMIC DNA]</scope>
    <source>
        <strain evidence="13">cv. Shandingzi</strain>
        <tissue evidence="12">Leaves</tissue>
    </source>
</reference>
<dbReference type="AlphaFoldDB" id="A0A540KEI5"/>
<dbReference type="Proteomes" id="UP000315295">
    <property type="component" value="Unassembled WGS sequence"/>
</dbReference>
<dbReference type="EMBL" id="VIEB01001392">
    <property type="protein sequence ID" value="TQD72540.1"/>
    <property type="molecule type" value="Genomic_DNA"/>
</dbReference>
<keyword evidence="3" id="KW-0134">Cell wall</keyword>
<dbReference type="SMART" id="SM00710">
    <property type="entry name" value="PbH1"/>
    <property type="match status" value="5"/>
</dbReference>
<feature type="region of interest" description="Disordered" evidence="10">
    <location>
        <begin position="94"/>
        <end position="131"/>
    </location>
</feature>
<evidence type="ECO:0000256" key="10">
    <source>
        <dbReference type="SAM" id="MobiDB-lite"/>
    </source>
</evidence>
<keyword evidence="11" id="KW-0732">Signal</keyword>
<keyword evidence="7" id="KW-0961">Cell wall biogenesis/degradation</keyword>
<keyword evidence="4" id="KW-0964">Secreted</keyword>
<dbReference type="SUPFAM" id="SSF51126">
    <property type="entry name" value="Pectin lyase-like"/>
    <property type="match status" value="2"/>
</dbReference>
<evidence type="ECO:0000256" key="7">
    <source>
        <dbReference type="ARBA" id="ARBA00023316"/>
    </source>
</evidence>
<evidence type="ECO:0000313" key="13">
    <source>
        <dbReference type="Proteomes" id="UP000315295"/>
    </source>
</evidence>
<feature type="chain" id="PRO_5022199390" evidence="11">
    <location>
        <begin position="35"/>
        <end position="546"/>
    </location>
</feature>
<dbReference type="InterPro" id="IPR012334">
    <property type="entry name" value="Pectin_lyas_fold"/>
</dbReference>
<feature type="region of interest" description="Disordered" evidence="10">
    <location>
        <begin position="221"/>
        <end position="240"/>
    </location>
</feature>
<dbReference type="STRING" id="106549.A0A540KEI5"/>
<comment type="similarity">
    <text evidence="2 9">Belongs to the glycosyl hydrolase 28 family.</text>
</comment>
<dbReference type="PROSITE" id="PS51257">
    <property type="entry name" value="PROKAR_LIPOPROTEIN"/>
    <property type="match status" value="1"/>
</dbReference>
<evidence type="ECO:0000256" key="6">
    <source>
        <dbReference type="ARBA" id="ARBA00023295"/>
    </source>
</evidence>
<dbReference type="GO" id="GO:0005975">
    <property type="term" value="P:carbohydrate metabolic process"/>
    <property type="evidence" value="ECO:0007669"/>
    <property type="project" value="InterPro"/>
</dbReference>
<dbReference type="PROSITE" id="PS00502">
    <property type="entry name" value="POLYGALACTURONASE"/>
    <property type="match status" value="1"/>
</dbReference>
<sequence>MSMGLRLPNMRGIARRASAKAVFLLGFALLSCVAQSTSRGHLYRAGARRSVLDATNRKVFDVTAFGAKTEDQMKGGGNKANVVGKLSVQELPGGGIPGLPGGSAEESFADEKVDESGPDETGAGESPEEENGSAFIRTWVAACRGNYSGPTKVVIPKGTFLIGPVVFQGPCNSSTEPIVVEVQGYVKASTDLSQYSSPEWFTFELVDGLIITGDGTFDGQGQNVWKTRDSKESSSASNAPSSLKFNKVNNTLIEGITSLNSKFFHTHMFGCKNVTMSNVHLIAPGDSPNTDGLHISTSNQIKVLNSVMATGDDCVSIGQGSHDITVKNVTCGPGHGISIGSLGKYKDELSVSQIYVSNCTFRNTTNGARIKTWAGESAGEATGIIYEDIIMDQVQNPIVIDQNYGAKKKVKKNIFGNKKMVVSGNKKRVRAGLGKKVGAGLKKKVGAGKKKALQGGKKKSEAAGPPSGPASKWKISDVHFRNIRGTSARNVAVSLACSSAKPCEGVELTDINFSYQGTSTKSTALTSECFNAKITSKGVQNPPLCR</sequence>
<dbReference type="Pfam" id="PF00295">
    <property type="entry name" value="Glyco_hydro_28"/>
    <property type="match status" value="2"/>
</dbReference>
<keyword evidence="13" id="KW-1185">Reference proteome</keyword>
<feature type="signal peptide" evidence="11">
    <location>
        <begin position="1"/>
        <end position="34"/>
    </location>
</feature>
<gene>
    <name evidence="12" type="ORF">C1H46_041947</name>
</gene>
<keyword evidence="5 9" id="KW-0378">Hydrolase</keyword>
<dbReference type="InterPro" id="IPR006626">
    <property type="entry name" value="PbH1"/>
</dbReference>
<evidence type="ECO:0000256" key="5">
    <source>
        <dbReference type="ARBA" id="ARBA00022801"/>
    </source>
</evidence>
<dbReference type="InterPro" id="IPR000743">
    <property type="entry name" value="Glyco_hydro_28"/>
</dbReference>
<name>A0A540KEI5_MALBA</name>
<feature type="active site" evidence="8">
    <location>
        <position position="335"/>
    </location>
</feature>
<dbReference type="GO" id="GO:0071555">
    <property type="term" value="P:cell wall organization"/>
    <property type="evidence" value="ECO:0007669"/>
    <property type="project" value="UniProtKB-KW"/>
</dbReference>
<evidence type="ECO:0000313" key="12">
    <source>
        <dbReference type="EMBL" id="TQD72540.1"/>
    </source>
</evidence>
<comment type="subcellular location">
    <subcellularLocation>
        <location evidence="1">Secreted</location>
        <location evidence="1">Cell wall</location>
    </subcellularLocation>
</comment>
<organism evidence="12 13">
    <name type="scientific">Malus baccata</name>
    <name type="common">Siberian crab apple</name>
    <name type="synonym">Pyrus baccata</name>
    <dbReference type="NCBI Taxonomy" id="106549"/>
    <lineage>
        <taxon>Eukaryota</taxon>
        <taxon>Viridiplantae</taxon>
        <taxon>Streptophyta</taxon>
        <taxon>Embryophyta</taxon>
        <taxon>Tracheophyta</taxon>
        <taxon>Spermatophyta</taxon>
        <taxon>Magnoliopsida</taxon>
        <taxon>eudicotyledons</taxon>
        <taxon>Gunneridae</taxon>
        <taxon>Pentapetalae</taxon>
        <taxon>rosids</taxon>
        <taxon>fabids</taxon>
        <taxon>Rosales</taxon>
        <taxon>Rosaceae</taxon>
        <taxon>Amygdaloideae</taxon>
        <taxon>Maleae</taxon>
        <taxon>Malus</taxon>
    </lineage>
</organism>
<dbReference type="Gene3D" id="2.160.20.10">
    <property type="entry name" value="Single-stranded right-handed beta-helix, Pectin lyase-like"/>
    <property type="match status" value="1"/>
</dbReference>
<evidence type="ECO:0000256" key="11">
    <source>
        <dbReference type="SAM" id="SignalP"/>
    </source>
</evidence>
<evidence type="ECO:0000256" key="3">
    <source>
        <dbReference type="ARBA" id="ARBA00022512"/>
    </source>
</evidence>
<comment type="caution">
    <text evidence="12">The sequence shown here is derived from an EMBL/GenBank/DDBJ whole genome shotgun (WGS) entry which is preliminary data.</text>
</comment>